<dbReference type="AlphaFoldDB" id="A0A401G9P4"/>
<accession>A0A401G9P4</accession>
<sequence>MFNYLKMPESKPPFDLVQSLHLCESSETSENTISLAFQVLFELNGFTRLEVLHIQNASTAASFPAVSLSTVASLASVHTLVLTDCQFNTFMSFALLVGALPQLRHLSASNV</sequence>
<evidence type="ECO:0000313" key="2">
    <source>
        <dbReference type="Proteomes" id="UP000287166"/>
    </source>
</evidence>
<reference evidence="1 2" key="1">
    <citation type="journal article" date="2018" name="Sci. Rep.">
        <title>Genome sequence of the cauliflower mushroom Sparassis crispa (Hanabiratake) and its association with beneficial usage.</title>
        <authorList>
            <person name="Kiyama R."/>
            <person name="Furutani Y."/>
            <person name="Kawaguchi K."/>
            <person name="Nakanishi T."/>
        </authorList>
    </citation>
    <scope>NUCLEOTIDE SEQUENCE [LARGE SCALE GENOMIC DNA]</scope>
</reference>
<keyword evidence="2" id="KW-1185">Reference proteome</keyword>
<dbReference type="EMBL" id="BFAD01000002">
    <property type="protein sequence ID" value="GBE78853.1"/>
    <property type="molecule type" value="Genomic_DNA"/>
</dbReference>
<organism evidence="1 2">
    <name type="scientific">Sparassis crispa</name>
    <dbReference type="NCBI Taxonomy" id="139825"/>
    <lineage>
        <taxon>Eukaryota</taxon>
        <taxon>Fungi</taxon>
        <taxon>Dikarya</taxon>
        <taxon>Basidiomycota</taxon>
        <taxon>Agaricomycotina</taxon>
        <taxon>Agaricomycetes</taxon>
        <taxon>Polyporales</taxon>
        <taxon>Sparassidaceae</taxon>
        <taxon>Sparassis</taxon>
    </lineage>
</organism>
<dbReference type="RefSeq" id="XP_027609766.1">
    <property type="nucleotide sequence ID" value="XM_027753965.1"/>
</dbReference>
<protein>
    <submittedName>
        <fullName evidence="1">Uncharacterized protein</fullName>
    </submittedName>
</protein>
<comment type="caution">
    <text evidence="1">The sequence shown here is derived from an EMBL/GenBank/DDBJ whole genome shotgun (WGS) entry which is preliminary data.</text>
</comment>
<gene>
    <name evidence="1" type="ORF">SCP_0200500</name>
</gene>
<name>A0A401G9P4_9APHY</name>
<proteinExistence type="predicted"/>
<dbReference type="SUPFAM" id="SSF52047">
    <property type="entry name" value="RNI-like"/>
    <property type="match status" value="1"/>
</dbReference>
<dbReference type="Gene3D" id="3.80.10.10">
    <property type="entry name" value="Ribonuclease Inhibitor"/>
    <property type="match status" value="1"/>
</dbReference>
<dbReference type="InterPro" id="IPR032675">
    <property type="entry name" value="LRR_dom_sf"/>
</dbReference>
<dbReference type="InParanoid" id="A0A401G9P4"/>
<dbReference type="GeneID" id="38775770"/>
<evidence type="ECO:0000313" key="1">
    <source>
        <dbReference type="EMBL" id="GBE78853.1"/>
    </source>
</evidence>
<dbReference type="Proteomes" id="UP000287166">
    <property type="component" value="Unassembled WGS sequence"/>
</dbReference>